<evidence type="ECO:0000256" key="4">
    <source>
        <dbReference type="ARBA" id="ARBA00023125"/>
    </source>
</evidence>
<protein>
    <submittedName>
        <fullName evidence="8">IS5/IS1182 family transposase</fullName>
    </submittedName>
</protein>
<keyword evidence="5" id="KW-0233">DNA recombination</keyword>
<dbReference type="InterPro" id="IPR047959">
    <property type="entry name" value="Transpos_IS5"/>
</dbReference>
<dbReference type="GO" id="GO:0003677">
    <property type="term" value="F:DNA binding"/>
    <property type="evidence" value="ECO:0007669"/>
    <property type="project" value="UniProtKB-KW"/>
</dbReference>
<dbReference type="Pfam" id="PF01609">
    <property type="entry name" value="DDE_Tnp_1"/>
    <property type="match status" value="1"/>
</dbReference>
<dbReference type="AlphaFoldDB" id="A0A368HM26"/>
<keyword evidence="4" id="KW-0238">DNA-binding</keyword>
<evidence type="ECO:0000256" key="2">
    <source>
        <dbReference type="ARBA" id="ARBA00010075"/>
    </source>
</evidence>
<reference evidence="8 9" key="1">
    <citation type="submission" date="2018-02" db="EMBL/GenBank/DDBJ databases">
        <title>Insights into the biology of acidophilic members of the Acidiferrobacteraceae family derived from comparative genomic analyses.</title>
        <authorList>
            <person name="Issotta F."/>
            <person name="Thyssen C."/>
            <person name="Mena C."/>
            <person name="Moya A."/>
            <person name="Bellenberg S."/>
            <person name="Sproer C."/>
            <person name="Covarrubias P.C."/>
            <person name="Sand W."/>
            <person name="Quatrini R."/>
            <person name="Vera M."/>
        </authorList>
    </citation>
    <scope>NUCLEOTIDE SEQUENCE [LARGE SCALE GENOMIC DNA]</scope>
    <source>
        <strain evidence="9">m-1</strain>
    </source>
</reference>
<dbReference type="Proteomes" id="UP000253250">
    <property type="component" value="Unassembled WGS sequence"/>
</dbReference>
<evidence type="ECO:0000313" key="8">
    <source>
        <dbReference type="EMBL" id="RCN59085.1"/>
    </source>
</evidence>
<evidence type="ECO:0000313" key="9">
    <source>
        <dbReference type="Proteomes" id="UP000253250"/>
    </source>
</evidence>
<comment type="caution">
    <text evidence="8">The sequence shown here is derived from an EMBL/GenBank/DDBJ whole genome shotgun (WGS) entry which is preliminary data.</text>
</comment>
<dbReference type="PANTHER" id="PTHR35604">
    <property type="entry name" value="TRANSPOSASE INSH FOR INSERTION SEQUENCE ELEMENT IS5A-RELATED"/>
    <property type="match status" value="1"/>
</dbReference>
<proteinExistence type="inferred from homology"/>
<gene>
    <name evidence="8" type="ORF">C4900_04965</name>
</gene>
<accession>A0A368HM26</accession>
<evidence type="ECO:0000259" key="6">
    <source>
        <dbReference type="Pfam" id="PF01609"/>
    </source>
</evidence>
<dbReference type="PANTHER" id="PTHR35604:SF2">
    <property type="entry name" value="TRANSPOSASE INSH FOR INSERTION SEQUENCE ELEMENT IS5A-RELATED"/>
    <property type="match status" value="1"/>
</dbReference>
<evidence type="ECO:0000256" key="5">
    <source>
        <dbReference type="ARBA" id="ARBA00023172"/>
    </source>
</evidence>
<evidence type="ECO:0000256" key="1">
    <source>
        <dbReference type="ARBA" id="ARBA00003544"/>
    </source>
</evidence>
<dbReference type="InterPro" id="IPR008490">
    <property type="entry name" value="Transposase_InsH_N"/>
</dbReference>
<keyword evidence="3" id="KW-0815">Transposition</keyword>
<feature type="domain" description="Transposase IS4-like" evidence="6">
    <location>
        <begin position="84"/>
        <end position="253"/>
    </location>
</feature>
<sequence>MGLLRMLRIYFLQQWFNLSDPGAEEALYESVSMCRFVGIDLGREPVPDETTILKFRHLLEKHHLGKKLFREVHRHLESQGVKVTQGTIVDATIINAPSSTKNKAGKRDPDMHQTKKGNQWYFGMKAHIGVDSKTKVIHAVVATAANVHDATILPDLLHGGETRVWGDSAYQGQTDVLRQHAPKARDLTNRRYRYKGVVNEVERARNRIKSQIRSRVEHVFGVIKGIFHFTKVRYRGLEKNAYRLFVTCALANLYLVRRRLLRPTRA</sequence>
<dbReference type="EMBL" id="PSYR01000001">
    <property type="protein sequence ID" value="RCN59085.1"/>
    <property type="molecule type" value="Genomic_DNA"/>
</dbReference>
<name>A0A368HM26_9GAMM</name>
<dbReference type="GO" id="GO:0004803">
    <property type="term" value="F:transposase activity"/>
    <property type="evidence" value="ECO:0007669"/>
    <property type="project" value="InterPro"/>
</dbReference>
<dbReference type="Pfam" id="PF05598">
    <property type="entry name" value="DUF772"/>
    <property type="match status" value="1"/>
</dbReference>
<dbReference type="GO" id="GO:0006313">
    <property type="term" value="P:DNA transposition"/>
    <property type="evidence" value="ECO:0007669"/>
    <property type="project" value="InterPro"/>
</dbReference>
<comment type="function">
    <text evidence="1">Involved in the transposition of the insertion sequence IS5.</text>
</comment>
<dbReference type="NCBIfam" id="NF033581">
    <property type="entry name" value="transpos_IS5_4"/>
    <property type="match status" value="1"/>
</dbReference>
<organism evidence="8 9">
    <name type="scientific">Acidiferrobacter thiooxydans</name>
    <dbReference type="NCBI Taxonomy" id="163359"/>
    <lineage>
        <taxon>Bacteria</taxon>
        <taxon>Pseudomonadati</taxon>
        <taxon>Pseudomonadota</taxon>
        <taxon>Gammaproteobacteria</taxon>
        <taxon>Acidiferrobacterales</taxon>
        <taxon>Acidiferrobacteraceae</taxon>
        <taxon>Acidiferrobacter</taxon>
    </lineage>
</organism>
<comment type="similarity">
    <text evidence="2">Belongs to the transposase 11 family.</text>
</comment>
<evidence type="ECO:0000256" key="3">
    <source>
        <dbReference type="ARBA" id="ARBA00022578"/>
    </source>
</evidence>
<feature type="domain" description="Transposase InsH N-terminal" evidence="7">
    <location>
        <begin position="4"/>
        <end position="57"/>
    </location>
</feature>
<dbReference type="InterPro" id="IPR002559">
    <property type="entry name" value="Transposase_11"/>
</dbReference>
<keyword evidence="9" id="KW-1185">Reference proteome</keyword>
<evidence type="ECO:0000259" key="7">
    <source>
        <dbReference type="Pfam" id="PF05598"/>
    </source>
</evidence>